<dbReference type="Proteomes" id="UP000539175">
    <property type="component" value="Unassembled WGS sequence"/>
</dbReference>
<protein>
    <submittedName>
        <fullName evidence="1">Uncharacterized protein</fullName>
    </submittedName>
</protein>
<proteinExistence type="predicted"/>
<evidence type="ECO:0000313" key="2">
    <source>
        <dbReference type="Proteomes" id="UP000539175"/>
    </source>
</evidence>
<gene>
    <name evidence="1" type="ORF">FHS74_001989</name>
</gene>
<dbReference type="AlphaFoldDB" id="A0A7X0AWL7"/>
<name>A0A7X0AWL7_9PROT</name>
<evidence type="ECO:0000313" key="1">
    <source>
        <dbReference type="EMBL" id="MBB6251438.1"/>
    </source>
</evidence>
<reference evidence="1 2" key="1">
    <citation type="submission" date="2020-08" db="EMBL/GenBank/DDBJ databases">
        <title>Genomic Encyclopedia of Type Strains, Phase IV (KMG-IV): sequencing the most valuable type-strain genomes for metagenomic binning, comparative biology and taxonomic classification.</title>
        <authorList>
            <person name="Goeker M."/>
        </authorList>
    </citation>
    <scope>NUCLEOTIDE SEQUENCE [LARGE SCALE GENOMIC DNA]</scope>
    <source>
        <strain evidence="1 2">DSM 22198</strain>
    </source>
</reference>
<accession>A0A7X0AWL7</accession>
<comment type="caution">
    <text evidence="1">The sequence shown here is derived from an EMBL/GenBank/DDBJ whole genome shotgun (WGS) entry which is preliminary data.</text>
</comment>
<dbReference type="RefSeq" id="WP_184799940.1">
    <property type="nucleotide sequence ID" value="NZ_JACIIZ010000005.1"/>
</dbReference>
<organism evidence="1 2">
    <name type="scientific">Nitrospirillum iridis</name>
    <dbReference type="NCBI Taxonomy" id="765888"/>
    <lineage>
        <taxon>Bacteria</taxon>
        <taxon>Pseudomonadati</taxon>
        <taxon>Pseudomonadota</taxon>
        <taxon>Alphaproteobacteria</taxon>
        <taxon>Rhodospirillales</taxon>
        <taxon>Azospirillaceae</taxon>
        <taxon>Nitrospirillum</taxon>
    </lineage>
</organism>
<sequence length="95" mass="10227">MMNAASPIPFDGVSLHIPLHGGEVWSVQGRDLLNVAAVHTAHAVFGEAGATSLWGDLGLRILPDEELRHLLGMLNRDVPDDTWDDILGSSSETED</sequence>
<dbReference type="EMBL" id="JACIIZ010000005">
    <property type="protein sequence ID" value="MBB6251438.1"/>
    <property type="molecule type" value="Genomic_DNA"/>
</dbReference>
<keyword evidence="2" id="KW-1185">Reference proteome</keyword>